<feature type="compositionally biased region" description="Low complexity" evidence="1">
    <location>
        <begin position="70"/>
        <end position="80"/>
    </location>
</feature>
<protein>
    <submittedName>
        <fullName evidence="2">OLC1v1019778C1</fullName>
    </submittedName>
</protein>
<dbReference type="GO" id="GO:0005634">
    <property type="term" value="C:nucleus"/>
    <property type="evidence" value="ECO:0007669"/>
    <property type="project" value="TreeGrafter"/>
</dbReference>
<name>A0AAV1EEX7_OLDCO</name>
<keyword evidence="3" id="KW-1185">Reference proteome</keyword>
<dbReference type="EMBL" id="OX459126">
    <property type="protein sequence ID" value="CAI9118241.1"/>
    <property type="molecule type" value="Genomic_DNA"/>
</dbReference>
<evidence type="ECO:0000313" key="3">
    <source>
        <dbReference type="Proteomes" id="UP001161247"/>
    </source>
</evidence>
<dbReference type="AlphaFoldDB" id="A0AAV1EEX7"/>
<dbReference type="PANTHER" id="PTHR33912">
    <property type="entry name" value="OS01G0939400 PROTEIN"/>
    <property type="match status" value="1"/>
</dbReference>
<organism evidence="2 3">
    <name type="scientific">Oldenlandia corymbosa var. corymbosa</name>
    <dbReference type="NCBI Taxonomy" id="529605"/>
    <lineage>
        <taxon>Eukaryota</taxon>
        <taxon>Viridiplantae</taxon>
        <taxon>Streptophyta</taxon>
        <taxon>Embryophyta</taxon>
        <taxon>Tracheophyta</taxon>
        <taxon>Spermatophyta</taxon>
        <taxon>Magnoliopsida</taxon>
        <taxon>eudicotyledons</taxon>
        <taxon>Gunneridae</taxon>
        <taxon>Pentapetalae</taxon>
        <taxon>asterids</taxon>
        <taxon>lamiids</taxon>
        <taxon>Gentianales</taxon>
        <taxon>Rubiaceae</taxon>
        <taxon>Rubioideae</taxon>
        <taxon>Spermacoceae</taxon>
        <taxon>Hedyotis-Oldenlandia complex</taxon>
        <taxon>Oldenlandia</taxon>
    </lineage>
</organism>
<sequence length="114" mass="12451">MADRRSSGNRRQSSRLQGRAPASIQVNRVTDWNVAIPLLSPLVQSPTSPRSHILTGAETSSSEKKEKLQSGTSGSTATTSFKKWQHPAAPFYYEPAPLVPFVSTAPARFGVDRR</sequence>
<gene>
    <name evidence="2" type="ORF">OLC1_LOCUS24154</name>
</gene>
<proteinExistence type="predicted"/>
<evidence type="ECO:0000313" key="2">
    <source>
        <dbReference type="EMBL" id="CAI9118241.1"/>
    </source>
</evidence>
<dbReference type="InterPro" id="IPR040381">
    <property type="entry name" value="At4g14450-like"/>
</dbReference>
<dbReference type="Proteomes" id="UP001161247">
    <property type="component" value="Chromosome 9"/>
</dbReference>
<accession>A0AAV1EEX7</accession>
<dbReference type="PANTHER" id="PTHR33912:SF2">
    <property type="entry name" value="PUTATIVE-RELATED"/>
    <property type="match status" value="1"/>
</dbReference>
<reference evidence="2" key="1">
    <citation type="submission" date="2023-03" db="EMBL/GenBank/DDBJ databases">
        <authorList>
            <person name="Julca I."/>
        </authorList>
    </citation>
    <scope>NUCLEOTIDE SEQUENCE</scope>
</reference>
<evidence type="ECO:0000256" key="1">
    <source>
        <dbReference type="SAM" id="MobiDB-lite"/>
    </source>
</evidence>
<feature type="region of interest" description="Disordered" evidence="1">
    <location>
        <begin position="42"/>
        <end position="81"/>
    </location>
</feature>
<dbReference type="GO" id="GO:0005737">
    <property type="term" value="C:cytoplasm"/>
    <property type="evidence" value="ECO:0007669"/>
    <property type="project" value="TreeGrafter"/>
</dbReference>
<feature type="region of interest" description="Disordered" evidence="1">
    <location>
        <begin position="1"/>
        <end position="23"/>
    </location>
</feature>
<feature type="compositionally biased region" description="Low complexity" evidence="1">
    <location>
        <begin position="9"/>
        <end position="19"/>
    </location>
</feature>